<name>A0A7T4EFD9_9CORY</name>
<sequence length="110" mass="11932">MSNTPAVGLDNPHDVDLPPSRLPQTWQKAGVALFCVVLALVLVFLFTDHWRRATFVLGADFMFLAVLRLTCDSHILGVLAVRSQRFDALFTASVGTVMMILASSVDALGS</sequence>
<dbReference type="InterPro" id="IPR021385">
    <property type="entry name" value="DUF3017"/>
</dbReference>
<dbReference type="OrthoDB" id="4411540at2"/>
<keyword evidence="1" id="KW-1133">Transmembrane helix</keyword>
<dbReference type="Proteomes" id="UP000596145">
    <property type="component" value="Chromosome"/>
</dbReference>
<dbReference type="AlphaFoldDB" id="A0A7T4EFD9"/>
<dbReference type="Pfam" id="PF11222">
    <property type="entry name" value="DUF3017"/>
    <property type="match status" value="1"/>
</dbReference>
<evidence type="ECO:0000313" key="2">
    <source>
        <dbReference type="EMBL" id="QQB46359.1"/>
    </source>
</evidence>
<accession>A0A7T4EFD9</accession>
<gene>
    <name evidence="2" type="ORF">I6I10_13155</name>
</gene>
<protein>
    <submittedName>
        <fullName evidence="2">DUF3017 domain-containing protein</fullName>
    </submittedName>
</protein>
<evidence type="ECO:0000313" key="3">
    <source>
        <dbReference type="Proteomes" id="UP000596145"/>
    </source>
</evidence>
<organism evidence="2 3">
    <name type="scientific">Corynebacterium glucuronolyticum</name>
    <dbReference type="NCBI Taxonomy" id="39791"/>
    <lineage>
        <taxon>Bacteria</taxon>
        <taxon>Bacillati</taxon>
        <taxon>Actinomycetota</taxon>
        <taxon>Actinomycetes</taxon>
        <taxon>Mycobacteriales</taxon>
        <taxon>Corynebacteriaceae</taxon>
        <taxon>Corynebacterium</taxon>
    </lineage>
</organism>
<keyword evidence="1" id="KW-0812">Transmembrane</keyword>
<reference evidence="2 3" key="1">
    <citation type="submission" date="2020-12" db="EMBL/GenBank/DDBJ databases">
        <title>FDA dAtabase for Regulatory Grade micrObial Sequences (FDA-ARGOS): Supporting development and validation of Infectious Disease Dx tests.</title>
        <authorList>
            <person name="Sproer C."/>
            <person name="Gronow S."/>
            <person name="Severitt S."/>
            <person name="Schroder I."/>
            <person name="Tallon L."/>
            <person name="Sadzewicz L."/>
            <person name="Zhao X."/>
            <person name="Boylan J."/>
            <person name="Ott S."/>
            <person name="Bowen H."/>
            <person name="Vavikolanu K."/>
            <person name="Mehta A."/>
            <person name="Aluvathingal J."/>
            <person name="Nadendla S."/>
            <person name="Lowell S."/>
            <person name="Myers T."/>
            <person name="Yan Y."/>
            <person name="Sichtig H."/>
        </authorList>
    </citation>
    <scope>NUCLEOTIDE SEQUENCE [LARGE SCALE GENOMIC DNA]</scope>
    <source>
        <strain evidence="2 3">FDAARGOS_1053</strain>
    </source>
</reference>
<keyword evidence="1" id="KW-0472">Membrane</keyword>
<dbReference type="GeneID" id="92759346"/>
<evidence type="ECO:0000256" key="1">
    <source>
        <dbReference type="SAM" id="Phobius"/>
    </source>
</evidence>
<feature type="transmembrane region" description="Helical" evidence="1">
    <location>
        <begin position="29"/>
        <end position="47"/>
    </location>
</feature>
<proteinExistence type="predicted"/>
<dbReference type="RefSeq" id="WP_084036668.1">
    <property type="nucleotide sequence ID" value="NZ_CP066007.1"/>
</dbReference>
<dbReference type="EMBL" id="CP066007">
    <property type="protein sequence ID" value="QQB46359.1"/>
    <property type="molecule type" value="Genomic_DNA"/>
</dbReference>